<feature type="compositionally biased region" description="Polar residues" evidence="1">
    <location>
        <begin position="65"/>
        <end position="74"/>
    </location>
</feature>
<feature type="region of interest" description="Disordered" evidence="1">
    <location>
        <begin position="35"/>
        <end position="362"/>
    </location>
</feature>
<evidence type="ECO:0000313" key="2">
    <source>
        <dbReference type="EMBL" id="TKA35941.1"/>
    </source>
</evidence>
<feature type="compositionally biased region" description="Polar residues" evidence="1">
    <location>
        <begin position="293"/>
        <end position="304"/>
    </location>
</feature>
<dbReference type="AlphaFoldDB" id="A0A4U0UJR7"/>
<feature type="compositionally biased region" description="Polar residues" evidence="1">
    <location>
        <begin position="232"/>
        <end position="274"/>
    </location>
</feature>
<dbReference type="Proteomes" id="UP000310066">
    <property type="component" value="Unassembled WGS sequence"/>
</dbReference>
<dbReference type="EMBL" id="NAJP01000064">
    <property type="protein sequence ID" value="TKA35941.1"/>
    <property type="molecule type" value="Genomic_DNA"/>
</dbReference>
<feature type="compositionally biased region" description="Basic and acidic residues" evidence="1">
    <location>
        <begin position="75"/>
        <end position="95"/>
    </location>
</feature>
<dbReference type="OrthoDB" id="3912290at2759"/>
<feature type="compositionally biased region" description="Basic and acidic residues" evidence="1">
    <location>
        <begin position="51"/>
        <end position="61"/>
    </location>
</feature>
<protein>
    <submittedName>
        <fullName evidence="2">Uncharacterized protein</fullName>
    </submittedName>
</protein>
<gene>
    <name evidence="2" type="ORF">B0A54_12165</name>
</gene>
<name>A0A4U0UJR7_9PEZI</name>
<feature type="compositionally biased region" description="Low complexity" evidence="1">
    <location>
        <begin position="172"/>
        <end position="195"/>
    </location>
</feature>
<organism evidence="2 3">
    <name type="scientific">Friedmanniomyces endolithicus</name>
    <dbReference type="NCBI Taxonomy" id="329885"/>
    <lineage>
        <taxon>Eukaryota</taxon>
        <taxon>Fungi</taxon>
        <taxon>Dikarya</taxon>
        <taxon>Ascomycota</taxon>
        <taxon>Pezizomycotina</taxon>
        <taxon>Dothideomycetes</taxon>
        <taxon>Dothideomycetidae</taxon>
        <taxon>Mycosphaerellales</taxon>
        <taxon>Teratosphaeriaceae</taxon>
        <taxon>Friedmanniomyces</taxon>
    </lineage>
</organism>
<feature type="compositionally biased region" description="Low complexity" evidence="1">
    <location>
        <begin position="349"/>
        <end position="362"/>
    </location>
</feature>
<feature type="region of interest" description="Disordered" evidence="1">
    <location>
        <begin position="1"/>
        <end position="20"/>
    </location>
</feature>
<sequence>MPNLSFCSKKQEGFTGGKTSDVQRNALLVEEFERRTPQQNAIGQSFPSGNYERHRPARADWSDTWEGSANSSHSDVIKQHRARDAEFQRRYREAMAPKAGPAGSMAGLAYSKASKAGPARSNPQLPRTSTERPRSGSLAGSDFDSRSPGQNALGMSLRTQGLNELQPANRRSSSSSGVYSPASPRPASRPASLLRQASGSQHRSLSRAASSVRNSIEPPRRNTGGGFIVGPRSNSPGPSFHQSMAGSSQMSLHDTSTGAGNPGQWQNPRSSYVSDSAHALPDYGTQRYEYSDPETTTRGRQPTRTVAPGTRTESDRRWAPPPSEDLRVLLPWSQRPDELEAYREQAPCRRLGYSRGGSSRYR</sequence>
<evidence type="ECO:0000256" key="1">
    <source>
        <dbReference type="SAM" id="MobiDB-lite"/>
    </source>
</evidence>
<accession>A0A4U0UJR7</accession>
<feature type="compositionally biased region" description="Polar residues" evidence="1">
    <location>
        <begin position="37"/>
        <end position="48"/>
    </location>
</feature>
<proteinExistence type="predicted"/>
<feature type="compositionally biased region" description="Basic and acidic residues" evidence="1">
    <location>
        <begin position="335"/>
        <end position="347"/>
    </location>
</feature>
<evidence type="ECO:0000313" key="3">
    <source>
        <dbReference type="Proteomes" id="UP000310066"/>
    </source>
</evidence>
<comment type="caution">
    <text evidence="2">The sequence shown here is derived from an EMBL/GenBank/DDBJ whole genome shotgun (WGS) entry which is preliminary data.</text>
</comment>
<reference evidence="2 3" key="1">
    <citation type="submission" date="2017-03" db="EMBL/GenBank/DDBJ databases">
        <title>Genomes of endolithic fungi from Antarctica.</title>
        <authorList>
            <person name="Coleine C."/>
            <person name="Masonjones S."/>
            <person name="Stajich J.E."/>
        </authorList>
    </citation>
    <scope>NUCLEOTIDE SEQUENCE [LARGE SCALE GENOMIC DNA]</scope>
    <source>
        <strain evidence="2 3">CCFEE 5311</strain>
    </source>
</reference>
<feature type="compositionally biased region" description="Polar residues" evidence="1">
    <location>
        <begin position="197"/>
        <end position="214"/>
    </location>
</feature>